<dbReference type="InterPro" id="IPR018159">
    <property type="entry name" value="Spectrin/alpha-actinin"/>
</dbReference>
<dbReference type="PANTHER" id="PTHR22826">
    <property type="entry name" value="RHO GUANINE EXCHANGE FACTOR-RELATED"/>
    <property type="match status" value="1"/>
</dbReference>
<comment type="caution">
    <text evidence="4">The sequence shown here is derived from an EMBL/GenBank/DDBJ whole genome shotgun (WGS) entry which is preliminary data.</text>
</comment>
<dbReference type="Proteomes" id="UP000792457">
    <property type="component" value="Unassembled WGS sequence"/>
</dbReference>
<organism evidence="4 5">
    <name type="scientific">Ladona fulva</name>
    <name type="common">Scarce chaser dragonfly</name>
    <name type="synonym">Libellula fulva</name>
    <dbReference type="NCBI Taxonomy" id="123851"/>
    <lineage>
        <taxon>Eukaryota</taxon>
        <taxon>Metazoa</taxon>
        <taxon>Ecdysozoa</taxon>
        <taxon>Arthropoda</taxon>
        <taxon>Hexapoda</taxon>
        <taxon>Insecta</taxon>
        <taxon>Pterygota</taxon>
        <taxon>Palaeoptera</taxon>
        <taxon>Odonata</taxon>
        <taxon>Epiprocta</taxon>
        <taxon>Anisoptera</taxon>
        <taxon>Libelluloidea</taxon>
        <taxon>Libellulidae</taxon>
        <taxon>Ladona</taxon>
    </lineage>
</organism>
<feature type="domain" description="Spectrin repeats metazoan" evidence="3">
    <location>
        <begin position="554"/>
        <end position="651"/>
    </location>
</feature>
<keyword evidence="1" id="KW-0344">Guanine-nucleotide releasing factor</keyword>
<sequence length="836" mass="95054">MQLKIVEAVPEPSRLGSSLVEAIALQRAHDNVLTQLQSKQSPVEELLRQADKLISTQRPRAEVYAAMAESLGLAWKDVNNLLELRKTVLDLNVAYHSRAEECLERMNQLETECHREDVEFNEEDPDSVKAALTRLHDMRKGMLESLAGALQEGKALLGKTREIAACGTLDSRPDKIRSNAEYAVSQVEHWLESLHDQRQTLEGPWKDYRSVLERRLALSLLAADLTALEKALYQAKDINFLEREEHIFDLNLGDSSSSAELLLHEHKKTENISVELRDRALKITKATEHLVSSGPAPGGQSPAERRASSRAYAVLAGCTDFGELVEQRTVLLSRAISFFRSAQAAQTKLDQLEVQLCTMPKGYGIDNSQIVSLHAQAAKAIEDTVEAPLQEGYGLLKDTGNKSSKGNEGIQNAIDELEKRKVRLEEMCTAHKEENVRLSQAVTIFLEKQNDLYSWLVSIAEAFLQGHQDMGSVYPMAKDFLELHQKLLNDLNLKGTEIEALLSTLPPILEWLEGEQRTDVSCKASALRLQWIDLRAMLEARIDLCRPYVAFHSLAARLIKEIDAAEDGFREKQVKSEGRNGDDMEAEQRWLSIQQLFLQLTNTGKNFLQDAEKATDPYLDIKRACLCVQTLLEHLGSRQLSVNEAWEEWQHRITIRREFQVQWERSMTESSKTIEWVSKLEVQFYPVIRGQSSSSRVIARELEERLQSFIPEVKRSQSEIELRVKTLEALSLKGNTQGQKDAIIKSLSDLYQKFQLISTEYQILVQMLIAFFKNMSELDRKIETLQSQYRTSLLPRELAEAEQQLKEHEASKQAVLELFKFAQTESEQIISRIHQQ</sequence>
<dbReference type="SMART" id="SM00150">
    <property type="entry name" value="SPEC"/>
    <property type="match status" value="3"/>
</dbReference>
<evidence type="ECO:0000313" key="5">
    <source>
        <dbReference type="Proteomes" id="UP000792457"/>
    </source>
</evidence>
<feature type="coiled-coil region" evidence="2">
    <location>
        <begin position="407"/>
        <end position="434"/>
    </location>
</feature>
<reference evidence="4" key="1">
    <citation type="submission" date="2013-04" db="EMBL/GenBank/DDBJ databases">
        <authorList>
            <person name="Qu J."/>
            <person name="Murali S.C."/>
            <person name="Bandaranaike D."/>
            <person name="Bellair M."/>
            <person name="Blankenburg K."/>
            <person name="Chao H."/>
            <person name="Dinh H."/>
            <person name="Doddapaneni H."/>
            <person name="Downs B."/>
            <person name="Dugan-Rocha S."/>
            <person name="Elkadiri S."/>
            <person name="Gnanaolivu R.D."/>
            <person name="Hernandez B."/>
            <person name="Javaid M."/>
            <person name="Jayaseelan J.C."/>
            <person name="Lee S."/>
            <person name="Li M."/>
            <person name="Ming W."/>
            <person name="Munidasa M."/>
            <person name="Muniz J."/>
            <person name="Nguyen L."/>
            <person name="Ongeri F."/>
            <person name="Osuji N."/>
            <person name="Pu L.-L."/>
            <person name="Puazo M."/>
            <person name="Qu C."/>
            <person name="Quiroz J."/>
            <person name="Raj R."/>
            <person name="Weissenberger G."/>
            <person name="Xin Y."/>
            <person name="Zou X."/>
            <person name="Han Y."/>
            <person name="Richards S."/>
            <person name="Worley K."/>
            <person name="Muzny D."/>
            <person name="Gibbs R."/>
        </authorList>
    </citation>
    <scope>NUCLEOTIDE SEQUENCE</scope>
    <source>
        <strain evidence="4">Sampled in the wild</strain>
    </source>
</reference>
<name>A0A8K0JW51_LADFU</name>
<dbReference type="SUPFAM" id="SSF46966">
    <property type="entry name" value="Spectrin repeat"/>
    <property type="match status" value="2"/>
</dbReference>
<dbReference type="AlphaFoldDB" id="A0A8K0JW51"/>
<dbReference type="EMBL" id="KZ308161">
    <property type="protein sequence ID" value="KAG8223451.1"/>
    <property type="molecule type" value="Genomic_DNA"/>
</dbReference>
<dbReference type="GO" id="GO:0019898">
    <property type="term" value="C:extrinsic component of membrane"/>
    <property type="evidence" value="ECO:0007669"/>
    <property type="project" value="TreeGrafter"/>
</dbReference>
<proteinExistence type="predicted"/>
<accession>A0A8K0JW51</accession>
<dbReference type="PANTHER" id="PTHR22826:SF106">
    <property type="entry name" value="TRIO, ISOFORM A"/>
    <property type="match status" value="1"/>
</dbReference>
<dbReference type="InterPro" id="IPR051336">
    <property type="entry name" value="RhoGEF_Guanine_NuclExch_SF"/>
</dbReference>
<dbReference type="GO" id="GO:0005737">
    <property type="term" value="C:cytoplasm"/>
    <property type="evidence" value="ECO:0007669"/>
    <property type="project" value="TreeGrafter"/>
</dbReference>
<dbReference type="Gene3D" id="1.20.58.60">
    <property type="match status" value="4"/>
</dbReference>
<dbReference type="InterPro" id="IPR058157">
    <property type="entry name" value="Spectrin_met"/>
</dbReference>
<keyword evidence="5" id="KW-1185">Reference proteome</keyword>
<gene>
    <name evidence="4" type="ORF">J437_LFUL001943</name>
</gene>
<evidence type="ECO:0000259" key="3">
    <source>
        <dbReference type="Pfam" id="PF25101"/>
    </source>
</evidence>
<dbReference type="Pfam" id="PF25101">
    <property type="entry name" value="Spectrin_7"/>
    <property type="match status" value="1"/>
</dbReference>
<protein>
    <recommendedName>
        <fullName evidence="3">Spectrin repeats metazoan domain-containing protein</fullName>
    </recommendedName>
</protein>
<reference evidence="4" key="2">
    <citation type="submission" date="2017-10" db="EMBL/GenBank/DDBJ databases">
        <title>Ladona fulva Genome sequencing and assembly.</title>
        <authorList>
            <person name="Murali S."/>
            <person name="Richards S."/>
            <person name="Bandaranaike D."/>
            <person name="Bellair M."/>
            <person name="Blankenburg K."/>
            <person name="Chao H."/>
            <person name="Dinh H."/>
            <person name="Doddapaneni H."/>
            <person name="Dugan-Rocha S."/>
            <person name="Elkadiri S."/>
            <person name="Gnanaolivu R."/>
            <person name="Hernandez B."/>
            <person name="Skinner E."/>
            <person name="Javaid M."/>
            <person name="Lee S."/>
            <person name="Li M."/>
            <person name="Ming W."/>
            <person name="Munidasa M."/>
            <person name="Muniz J."/>
            <person name="Nguyen L."/>
            <person name="Hughes D."/>
            <person name="Osuji N."/>
            <person name="Pu L.-L."/>
            <person name="Puazo M."/>
            <person name="Qu C."/>
            <person name="Quiroz J."/>
            <person name="Raj R."/>
            <person name="Weissenberger G."/>
            <person name="Xin Y."/>
            <person name="Zou X."/>
            <person name="Han Y."/>
            <person name="Worley K."/>
            <person name="Muzny D."/>
            <person name="Gibbs R."/>
        </authorList>
    </citation>
    <scope>NUCLEOTIDE SEQUENCE</scope>
    <source>
        <strain evidence="4">Sampled in the wild</strain>
    </source>
</reference>
<evidence type="ECO:0000256" key="1">
    <source>
        <dbReference type="ARBA" id="ARBA00022658"/>
    </source>
</evidence>
<dbReference type="OrthoDB" id="2152335at2759"/>
<evidence type="ECO:0000313" key="4">
    <source>
        <dbReference type="EMBL" id="KAG8223451.1"/>
    </source>
</evidence>
<evidence type="ECO:0000256" key="2">
    <source>
        <dbReference type="SAM" id="Coils"/>
    </source>
</evidence>
<dbReference type="GO" id="GO:0005085">
    <property type="term" value="F:guanyl-nucleotide exchange factor activity"/>
    <property type="evidence" value="ECO:0007669"/>
    <property type="project" value="UniProtKB-KW"/>
</dbReference>
<feature type="non-terminal residue" evidence="4">
    <location>
        <position position="836"/>
    </location>
</feature>
<keyword evidence="2" id="KW-0175">Coiled coil</keyword>